<dbReference type="InterPro" id="IPR011607">
    <property type="entry name" value="MGS-like_dom"/>
</dbReference>
<dbReference type="GO" id="GO:0004643">
    <property type="term" value="F:phosphoribosylaminoimidazolecarboxamide formyltransferase activity"/>
    <property type="evidence" value="ECO:0007669"/>
    <property type="project" value="InterPro"/>
</dbReference>
<sequence>MNIKRAFISVHNKSEVETIASYLASNAVEIVATDHTAEYLIAHGIRAIKVADYTSFPPIFDGRLKSIHPKIIGGILAIQDLPEHIDEMREHSILPFDLIVLNLKPFESAVKESPDESNLSKEIDVSGPALLMASAKNHRDIVVISDPSDYEEVIASLEDCGDVPLLKRRRYALKAIYAAMLYNSSIHKALSQIFASEKYDYTIMEHVMQLLYGDNPSQSAHLLKLTQEPGLLDEVQIGNPSVGLKKSQLRNMNVFMELYYYSDNISVFLDKGKIVKVCAGKLPEHASDGGPDTMFASTFAIDGDTLKKLHESGIEAFGGVFDRDAIRAARERDIMILTIPAHEAVSLSEETYSGFGNYFVRERTFKLKNYELEIDDKLALCCSRINRSNSFSIFRDGQSLLLLSGLSYGEMMNCDFTKHDLRESVVACDNDLTDELIRKLVVAGVKRLILPGTKRTYSQRNVLVLGIDFTRLNN</sequence>
<dbReference type="PANTHER" id="PTHR11692:SF0">
    <property type="entry name" value="BIFUNCTIONAL PURINE BIOSYNTHESIS PROTEIN ATIC"/>
    <property type="match status" value="1"/>
</dbReference>
<dbReference type="InterPro" id="IPR036914">
    <property type="entry name" value="MGS-like_dom_sf"/>
</dbReference>
<feature type="domain" description="MGS-like" evidence="1">
    <location>
        <begin position="1"/>
        <end position="145"/>
    </location>
</feature>
<accession>A0A7C1GU87</accession>
<name>A0A7C1GU87_9BACT</name>
<dbReference type="Gene3D" id="3.40.50.1380">
    <property type="entry name" value="Methylglyoxal synthase-like domain"/>
    <property type="match status" value="1"/>
</dbReference>
<dbReference type="Proteomes" id="UP000886198">
    <property type="component" value="Unassembled WGS sequence"/>
</dbReference>
<dbReference type="EMBL" id="DSBT01000303">
    <property type="protein sequence ID" value="HDP78443.1"/>
    <property type="molecule type" value="Genomic_DNA"/>
</dbReference>
<dbReference type="SUPFAM" id="SSF52335">
    <property type="entry name" value="Methylglyoxal synthase-like"/>
    <property type="match status" value="1"/>
</dbReference>
<organism evidence="2">
    <name type="scientific">Mesotoga infera</name>
    <dbReference type="NCBI Taxonomy" id="1236046"/>
    <lineage>
        <taxon>Bacteria</taxon>
        <taxon>Thermotogati</taxon>
        <taxon>Thermotogota</taxon>
        <taxon>Thermotogae</taxon>
        <taxon>Kosmotogales</taxon>
        <taxon>Kosmotogaceae</taxon>
        <taxon>Mesotoga</taxon>
    </lineage>
</organism>
<dbReference type="PANTHER" id="PTHR11692">
    <property type="entry name" value="BIFUNCTIONAL PURINE BIOSYNTHESIS PROTEIN PURH"/>
    <property type="match status" value="1"/>
</dbReference>
<dbReference type="PROSITE" id="PS51855">
    <property type="entry name" value="MGS"/>
    <property type="match status" value="1"/>
</dbReference>
<dbReference type="InterPro" id="IPR002695">
    <property type="entry name" value="PurH-like"/>
</dbReference>
<dbReference type="SMART" id="SM00851">
    <property type="entry name" value="MGS"/>
    <property type="match status" value="1"/>
</dbReference>
<proteinExistence type="predicted"/>
<dbReference type="SMART" id="SM00798">
    <property type="entry name" value="AICARFT_IMPCHas"/>
    <property type="match status" value="1"/>
</dbReference>
<dbReference type="Pfam" id="PF02142">
    <property type="entry name" value="MGS"/>
    <property type="match status" value="1"/>
</dbReference>
<comment type="caution">
    <text evidence="2">The sequence shown here is derived from an EMBL/GenBank/DDBJ whole genome shotgun (WGS) entry which is preliminary data.</text>
</comment>
<gene>
    <name evidence="2" type="ORF">ENN47_09735</name>
</gene>
<evidence type="ECO:0000313" key="2">
    <source>
        <dbReference type="EMBL" id="HDP78443.1"/>
    </source>
</evidence>
<dbReference type="AlphaFoldDB" id="A0A7C1GU87"/>
<evidence type="ECO:0000259" key="1">
    <source>
        <dbReference type="PROSITE" id="PS51855"/>
    </source>
</evidence>
<dbReference type="GO" id="GO:0005829">
    <property type="term" value="C:cytosol"/>
    <property type="evidence" value="ECO:0007669"/>
    <property type="project" value="TreeGrafter"/>
</dbReference>
<protein>
    <submittedName>
        <fullName evidence="2">Phosphoribosylaminoimidazolecarboxamide formyltransferase</fullName>
    </submittedName>
</protein>
<dbReference type="Pfam" id="PF01808">
    <property type="entry name" value="AICARFT_IMPCHas"/>
    <property type="match status" value="1"/>
</dbReference>
<reference evidence="2" key="1">
    <citation type="journal article" date="2020" name="mSystems">
        <title>Genome- and Community-Level Interaction Insights into Carbon Utilization and Element Cycling Functions of Hydrothermarchaeota in Hydrothermal Sediment.</title>
        <authorList>
            <person name="Zhou Z."/>
            <person name="Liu Y."/>
            <person name="Xu W."/>
            <person name="Pan J."/>
            <person name="Luo Z.H."/>
            <person name="Li M."/>
        </authorList>
    </citation>
    <scope>NUCLEOTIDE SEQUENCE [LARGE SCALE GENOMIC DNA]</scope>
    <source>
        <strain evidence="2">SpSt-1179</strain>
    </source>
</reference>
<dbReference type="GO" id="GO:0003937">
    <property type="term" value="F:IMP cyclohydrolase activity"/>
    <property type="evidence" value="ECO:0007669"/>
    <property type="project" value="InterPro"/>
</dbReference>
<dbReference type="GO" id="GO:0006189">
    <property type="term" value="P:'de novo' IMP biosynthetic process"/>
    <property type="evidence" value="ECO:0007669"/>
    <property type="project" value="TreeGrafter"/>
</dbReference>